<dbReference type="STRING" id="252740.A0A423W0V6"/>
<protein>
    <recommendedName>
        <fullName evidence="1">Glutathione S-transferase kappa</fullName>
        <ecNumber evidence="1">2.5.1.18</ecNumber>
    </recommendedName>
</protein>
<dbReference type="Gene3D" id="3.40.30.10">
    <property type="entry name" value="Glutaredoxin"/>
    <property type="match status" value="1"/>
</dbReference>
<dbReference type="OrthoDB" id="4664297at2759"/>
<dbReference type="InterPro" id="IPR036249">
    <property type="entry name" value="Thioredoxin-like_sf"/>
</dbReference>
<comment type="catalytic activity">
    <reaction evidence="1">
        <text>RX + glutathione = an S-substituted glutathione + a halide anion + H(+)</text>
        <dbReference type="Rhea" id="RHEA:16437"/>
        <dbReference type="ChEBI" id="CHEBI:15378"/>
        <dbReference type="ChEBI" id="CHEBI:16042"/>
        <dbReference type="ChEBI" id="CHEBI:17792"/>
        <dbReference type="ChEBI" id="CHEBI:57925"/>
        <dbReference type="ChEBI" id="CHEBI:90779"/>
        <dbReference type="EC" id="2.5.1.18"/>
    </reaction>
</comment>
<dbReference type="Pfam" id="PF01323">
    <property type="entry name" value="DSBA"/>
    <property type="match status" value="1"/>
</dbReference>
<accession>A0A423W0V6</accession>
<evidence type="ECO:0000313" key="3">
    <source>
        <dbReference type="EMBL" id="ROV96967.1"/>
    </source>
</evidence>
<dbReference type="PIRSF" id="PIRSF006386">
    <property type="entry name" value="HCCAis_GSTk"/>
    <property type="match status" value="1"/>
</dbReference>
<dbReference type="PANTHER" id="PTHR42943:SF2">
    <property type="entry name" value="GLUTATHIONE S-TRANSFERASE KAPPA 1"/>
    <property type="match status" value="1"/>
</dbReference>
<dbReference type="GO" id="GO:0004364">
    <property type="term" value="F:glutathione transferase activity"/>
    <property type="evidence" value="ECO:0007669"/>
    <property type="project" value="UniProtKB-UniRule"/>
</dbReference>
<keyword evidence="4" id="KW-1185">Reference proteome</keyword>
<evidence type="ECO:0000259" key="2">
    <source>
        <dbReference type="Pfam" id="PF01323"/>
    </source>
</evidence>
<dbReference type="InterPro" id="IPR014440">
    <property type="entry name" value="HCCAis_GSTk"/>
</dbReference>
<dbReference type="EMBL" id="LJZO01000018">
    <property type="protein sequence ID" value="ROV96967.1"/>
    <property type="molecule type" value="Genomic_DNA"/>
</dbReference>
<dbReference type="EC" id="2.5.1.18" evidence="1"/>
<dbReference type="GO" id="GO:0005777">
    <property type="term" value="C:peroxisome"/>
    <property type="evidence" value="ECO:0007669"/>
    <property type="project" value="TreeGrafter"/>
</dbReference>
<evidence type="ECO:0000256" key="1">
    <source>
        <dbReference type="PIRNR" id="PIRNR006386"/>
    </source>
</evidence>
<dbReference type="Proteomes" id="UP000284375">
    <property type="component" value="Unassembled WGS sequence"/>
</dbReference>
<name>A0A423W0V6_CYTCH</name>
<dbReference type="AlphaFoldDB" id="A0A423W0V6"/>
<comment type="caution">
    <text evidence="3">The sequence shown here is derived from an EMBL/GenBank/DDBJ whole genome shotgun (WGS) entry which is preliminary data.</text>
</comment>
<dbReference type="GO" id="GO:0006749">
    <property type="term" value="P:glutathione metabolic process"/>
    <property type="evidence" value="ECO:0007669"/>
    <property type="project" value="TreeGrafter"/>
</dbReference>
<comment type="similarity">
    <text evidence="1">Belongs to the GST superfamily. Kappa family.</text>
</comment>
<evidence type="ECO:0000313" key="4">
    <source>
        <dbReference type="Proteomes" id="UP000284375"/>
    </source>
</evidence>
<reference evidence="3 4" key="1">
    <citation type="submission" date="2015-09" db="EMBL/GenBank/DDBJ databases">
        <title>Host preference determinants of Valsa canker pathogens revealed by comparative genomics.</title>
        <authorList>
            <person name="Yin Z."/>
            <person name="Huang L."/>
        </authorList>
    </citation>
    <scope>NUCLEOTIDE SEQUENCE [LARGE SCALE GENOMIC DNA]</scope>
    <source>
        <strain evidence="3 4">YSFL</strain>
    </source>
</reference>
<dbReference type="GO" id="GO:0004602">
    <property type="term" value="F:glutathione peroxidase activity"/>
    <property type="evidence" value="ECO:0007669"/>
    <property type="project" value="TreeGrafter"/>
</dbReference>
<gene>
    <name evidence="3" type="ORF">VSDG_04169</name>
</gene>
<feature type="domain" description="DSBA-like thioredoxin" evidence="2">
    <location>
        <begin position="29"/>
        <end position="183"/>
    </location>
</feature>
<dbReference type="PANTHER" id="PTHR42943">
    <property type="entry name" value="GLUTATHIONE S-TRANSFERASE KAPPA"/>
    <property type="match status" value="1"/>
</dbReference>
<dbReference type="SUPFAM" id="SSF52833">
    <property type="entry name" value="Thioredoxin-like"/>
    <property type="match status" value="1"/>
</dbReference>
<proteinExistence type="inferred from homology"/>
<organism evidence="3 4">
    <name type="scientific">Cytospora chrysosperma</name>
    <name type="common">Cytospora canker fungus</name>
    <name type="synonym">Sphaeria chrysosperma</name>
    <dbReference type="NCBI Taxonomy" id="252740"/>
    <lineage>
        <taxon>Eukaryota</taxon>
        <taxon>Fungi</taxon>
        <taxon>Dikarya</taxon>
        <taxon>Ascomycota</taxon>
        <taxon>Pezizomycotina</taxon>
        <taxon>Sordariomycetes</taxon>
        <taxon>Sordariomycetidae</taxon>
        <taxon>Diaporthales</taxon>
        <taxon>Cytosporaceae</taxon>
        <taxon>Cytospora</taxon>
    </lineage>
</organism>
<sequence length="199" mass="21982">MKITLYVDVVSPFAYVAYHVLRSSSQNEPDKDRWIMKERLRWAKYFNVPINADTPEGFPPLTLNVMRSIVAMGHLAGDGQPLSSQPAQAAIVKALDAFFEAYWVKNRNVVDKDVMADILKAVGADVAKVTELSAGGEAKQTLLRNTDQAFADGAFGLPWLVCENDKGEKEGFWGVDHLGVVLDFLGLEKPRAGGWRAML</sequence>
<dbReference type="GO" id="GO:0005739">
    <property type="term" value="C:mitochondrion"/>
    <property type="evidence" value="ECO:0007669"/>
    <property type="project" value="TreeGrafter"/>
</dbReference>
<keyword evidence="1" id="KW-0808">Transferase</keyword>
<dbReference type="InterPro" id="IPR001853">
    <property type="entry name" value="DSBA-like_thioredoxin_dom"/>
</dbReference>
<dbReference type="InterPro" id="IPR051924">
    <property type="entry name" value="GST_Kappa/NadH"/>
</dbReference>